<keyword evidence="1" id="KW-0489">Methyltransferase</keyword>
<dbReference type="PANTHER" id="PTHR43464">
    <property type="entry name" value="METHYLTRANSFERASE"/>
    <property type="match status" value="1"/>
</dbReference>
<keyword evidence="3" id="KW-0949">S-adenosyl-L-methionine</keyword>
<reference evidence="5" key="1">
    <citation type="journal article" date="2015" name="Nature">
        <title>Complex archaea that bridge the gap between prokaryotes and eukaryotes.</title>
        <authorList>
            <person name="Spang A."/>
            <person name="Saw J.H."/>
            <person name="Jorgensen S.L."/>
            <person name="Zaremba-Niedzwiedzka K."/>
            <person name="Martijn J."/>
            <person name="Lind A.E."/>
            <person name="van Eijk R."/>
            <person name="Schleper C."/>
            <person name="Guy L."/>
            <person name="Ettema T.J."/>
        </authorList>
    </citation>
    <scope>NUCLEOTIDE SEQUENCE</scope>
</reference>
<dbReference type="Gene3D" id="3.40.50.150">
    <property type="entry name" value="Vaccinia Virus protein VP39"/>
    <property type="match status" value="1"/>
</dbReference>
<feature type="domain" description="Methyltransferase" evidence="4">
    <location>
        <begin position="36"/>
        <end position="130"/>
    </location>
</feature>
<evidence type="ECO:0000256" key="2">
    <source>
        <dbReference type="ARBA" id="ARBA00022679"/>
    </source>
</evidence>
<dbReference type="GO" id="GO:0032259">
    <property type="term" value="P:methylation"/>
    <property type="evidence" value="ECO:0007669"/>
    <property type="project" value="UniProtKB-KW"/>
</dbReference>
<evidence type="ECO:0000256" key="1">
    <source>
        <dbReference type="ARBA" id="ARBA00022603"/>
    </source>
</evidence>
<dbReference type="AlphaFoldDB" id="A0A0F9B7N0"/>
<organism evidence="5">
    <name type="scientific">marine sediment metagenome</name>
    <dbReference type="NCBI Taxonomy" id="412755"/>
    <lineage>
        <taxon>unclassified sequences</taxon>
        <taxon>metagenomes</taxon>
        <taxon>ecological metagenomes</taxon>
    </lineage>
</organism>
<dbReference type="InterPro" id="IPR041698">
    <property type="entry name" value="Methyltransf_25"/>
</dbReference>
<evidence type="ECO:0000256" key="3">
    <source>
        <dbReference type="ARBA" id="ARBA00022691"/>
    </source>
</evidence>
<dbReference type="PANTHER" id="PTHR43464:SF19">
    <property type="entry name" value="UBIQUINONE BIOSYNTHESIS O-METHYLTRANSFERASE, MITOCHONDRIAL"/>
    <property type="match status" value="1"/>
</dbReference>
<evidence type="ECO:0000313" key="5">
    <source>
        <dbReference type="EMBL" id="KKL17924.1"/>
    </source>
</evidence>
<dbReference type="EMBL" id="LAZR01039066">
    <property type="protein sequence ID" value="KKL17924.1"/>
    <property type="molecule type" value="Genomic_DNA"/>
</dbReference>
<proteinExistence type="predicted"/>
<dbReference type="InterPro" id="IPR029063">
    <property type="entry name" value="SAM-dependent_MTases_sf"/>
</dbReference>
<dbReference type="CDD" id="cd02440">
    <property type="entry name" value="AdoMet_MTases"/>
    <property type="match status" value="1"/>
</dbReference>
<accession>A0A0F9B7N0</accession>
<name>A0A0F9B7N0_9ZZZZ</name>
<comment type="caution">
    <text evidence="5">The sequence shown here is derived from an EMBL/GenBank/DDBJ whole genome shotgun (WGS) entry which is preliminary data.</text>
</comment>
<evidence type="ECO:0000259" key="4">
    <source>
        <dbReference type="Pfam" id="PF13649"/>
    </source>
</evidence>
<dbReference type="SUPFAM" id="SSF53335">
    <property type="entry name" value="S-adenosyl-L-methionine-dependent methyltransferases"/>
    <property type="match status" value="1"/>
</dbReference>
<protein>
    <recommendedName>
        <fullName evidence="4">Methyltransferase domain-containing protein</fullName>
    </recommendedName>
</protein>
<sequence>LVSLNNTHRSLPPWDTGHPQSEIKQLADSGEITGTVLDVRCGTGENALYLAQKGFRVTGIDSEPTVIAKAMLEAAARNLKVPFFAFDALHLGCLGMVFDTVIDTGLFHVYSDIEKKIFINSIAQALKKGGQYHMLCISELEKGSFGPRRVTQDEIRSLFSEGWEIRSIKEARPETNLEKGWCCAWLASIKRTY</sequence>
<feature type="non-terminal residue" evidence="5">
    <location>
        <position position="1"/>
    </location>
</feature>
<gene>
    <name evidence="5" type="ORF">LCGC14_2480650</name>
</gene>
<keyword evidence="2" id="KW-0808">Transferase</keyword>
<dbReference type="GO" id="GO:0008168">
    <property type="term" value="F:methyltransferase activity"/>
    <property type="evidence" value="ECO:0007669"/>
    <property type="project" value="UniProtKB-KW"/>
</dbReference>
<dbReference type="Pfam" id="PF13649">
    <property type="entry name" value="Methyltransf_25"/>
    <property type="match status" value="1"/>
</dbReference>